<dbReference type="Pfam" id="PF23562">
    <property type="entry name" value="AMP-binding_C_3"/>
    <property type="match status" value="1"/>
</dbReference>
<dbReference type="PROSITE" id="PS00455">
    <property type="entry name" value="AMP_BINDING"/>
    <property type="match status" value="1"/>
</dbReference>
<accession>A0ABY7VUU6</accession>
<keyword evidence="5" id="KW-1185">Reference proteome</keyword>
<proteinExistence type="predicted"/>
<dbReference type="EMBL" id="CP117812">
    <property type="protein sequence ID" value="WDE97519.1"/>
    <property type="molecule type" value="Genomic_DNA"/>
</dbReference>
<sequence>MQTTQDNIDTSVCTVSQLLEIGLRNSSTDTFLSDWNGKSWDTISYKNFYDTVHEIAYGLLSLNLEPGAKIALFVNNDSRFCLYDTAASIAGFITVPLHLTFNDQSISYVLEHSEATLCIVNDKAQYQRLKELNPKIQYLLTDEEDIEEALSGPGLIKNSQKVALPKITGDSPLTIIYTSGTTGQPKGVLLDHKNLIILNSIVVSDLSDCIKKHDREISFLPLSHIFAKSAIYRWLWHGTSVYFTNPDQIMMHIAMVKPQTFSTVPHLLEKIYLHIANGAENNPQVDPQIYQKAFEFAHVYDSTNAEHQAMYQAFSPIYQAWQNIFGGELSFICSGGAHLRTELCRFLNNVGIIILEGYGMTEAPVLSVNPFRAPKPGTAGKAFSHTKIKIAEDGEILVSGPQIMENYYKDPEATAEVLKNDWLHTGDIGHIDEDGYLYITDRKKNIFKMSTGKFVIPTPLETALRADPFIAHVLVIGEDKRFCSALIFPELSLLPRLAKKFQLDSLNPHEICQRPELRAYYQGQIDKANTQLPKWSQIKQFQIIHEELSPLNGLLTATLKVKRKAVKINYDHIIQEIYKK</sequence>
<name>A0ABY7VUU6_9BACT</name>
<dbReference type="PANTHER" id="PTHR43272:SF33">
    <property type="entry name" value="AMP-BINDING DOMAIN-CONTAINING PROTEIN-RELATED"/>
    <property type="match status" value="1"/>
</dbReference>
<keyword evidence="2" id="KW-0067">ATP-binding</keyword>
<dbReference type="RefSeq" id="WP_274151958.1">
    <property type="nucleotide sequence ID" value="NZ_CP117812.1"/>
</dbReference>
<dbReference type="InterPro" id="IPR020845">
    <property type="entry name" value="AMP-binding_CS"/>
</dbReference>
<dbReference type="PANTHER" id="PTHR43272">
    <property type="entry name" value="LONG-CHAIN-FATTY-ACID--COA LIGASE"/>
    <property type="match status" value="1"/>
</dbReference>
<evidence type="ECO:0000313" key="5">
    <source>
        <dbReference type="Proteomes" id="UP001214250"/>
    </source>
</evidence>
<evidence type="ECO:0000313" key="4">
    <source>
        <dbReference type="EMBL" id="WDE97519.1"/>
    </source>
</evidence>
<dbReference type="InterPro" id="IPR042099">
    <property type="entry name" value="ANL_N_sf"/>
</dbReference>
<dbReference type="Pfam" id="PF00501">
    <property type="entry name" value="AMP-binding"/>
    <property type="match status" value="1"/>
</dbReference>
<protein>
    <submittedName>
        <fullName evidence="4">AMP-dependent synthetase/ligase</fullName>
    </submittedName>
</protein>
<keyword evidence="1" id="KW-0547">Nucleotide-binding</keyword>
<dbReference type="SUPFAM" id="SSF56801">
    <property type="entry name" value="Acetyl-CoA synthetase-like"/>
    <property type="match status" value="1"/>
</dbReference>
<evidence type="ECO:0000256" key="2">
    <source>
        <dbReference type="ARBA" id="ARBA00022840"/>
    </source>
</evidence>
<dbReference type="Proteomes" id="UP001214250">
    <property type="component" value="Chromosome 2"/>
</dbReference>
<feature type="domain" description="AMP-dependent synthetase/ligase" evidence="3">
    <location>
        <begin position="31"/>
        <end position="408"/>
    </location>
</feature>
<evidence type="ECO:0000256" key="1">
    <source>
        <dbReference type="ARBA" id="ARBA00022741"/>
    </source>
</evidence>
<dbReference type="CDD" id="cd05907">
    <property type="entry name" value="VL_LC_FACS_like"/>
    <property type="match status" value="1"/>
</dbReference>
<reference evidence="4 5" key="1">
    <citation type="submission" date="2023-02" db="EMBL/GenBank/DDBJ databases">
        <title>Genome sequence of Lentisphaera profundi SAORIC-696.</title>
        <authorList>
            <person name="Kim e."/>
            <person name="Cho J.-C."/>
            <person name="Choi A."/>
            <person name="Kang I."/>
        </authorList>
    </citation>
    <scope>NUCLEOTIDE SEQUENCE [LARGE SCALE GENOMIC DNA]</scope>
    <source>
        <strain evidence="4 5">SAORIC-696</strain>
    </source>
</reference>
<dbReference type="InterPro" id="IPR000873">
    <property type="entry name" value="AMP-dep_synth/lig_dom"/>
</dbReference>
<gene>
    <name evidence="4" type="ORF">PQO03_16955</name>
</gene>
<organism evidence="4 5">
    <name type="scientific">Lentisphaera profundi</name>
    <dbReference type="NCBI Taxonomy" id="1658616"/>
    <lineage>
        <taxon>Bacteria</taxon>
        <taxon>Pseudomonadati</taxon>
        <taxon>Lentisphaerota</taxon>
        <taxon>Lentisphaeria</taxon>
        <taxon>Lentisphaerales</taxon>
        <taxon>Lentisphaeraceae</taxon>
        <taxon>Lentisphaera</taxon>
    </lineage>
</organism>
<dbReference type="Gene3D" id="3.40.50.12780">
    <property type="entry name" value="N-terminal domain of ligase-like"/>
    <property type="match status" value="1"/>
</dbReference>
<evidence type="ECO:0000259" key="3">
    <source>
        <dbReference type="Pfam" id="PF00501"/>
    </source>
</evidence>